<feature type="domain" description="GmrSD restriction endonucleases N-terminal" evidence="2">
    <location>
        <begin position="35"/>
        <end position="227"/>
    </location>
</feature>
<proteinExistence type="predicted"/>
<dbReference type="Pfam" id="PF03235">
    <property type="entry name" value="GmrSD_N"/>
    <property type="match status" value="1"/>
</dbReference>
<feature type="domain" description="GmrSD restriction endonucleases C-terminal" evidence="3">
    <location>
        <begin position="441"/>
        <end position="567"/>
    </location>
</feature>
<evidence type="ECO:0000259" key="2">
    <source>
        <dbReference type="Pfam" id="PF03235"/>
    </source>
</evidence>
<dbReference type="AlphaFoldDB" id="A0A0D6JEB4"/>
<evidence type="ECO:0000259" key="3">
    <source>
        <dbReference type="Pfam" id="PF07510"/>
    </source>
</evidence>
<dbReference type="Pfam" id="PF07510">
    <property type="entry name" value="GmrSD_C"/>
    <property type="match status" value="1"/>
</dbReference>
<evidence type="ECO:0008006" key="6">
    <source>
        <dbReference type="Google" id="ProtNLM"/>
    </source>
</evidence>
<dbReference type="Proteomes" id="UP000033187">
    <property type="component" value="Chromosome 1"/>
</dbReference>
<name>A0A0D6JEB4_9HYPH</name>
<reference evidence="5" key="1">
    <citation type="submission" date="2015-02" db="EMBL/GenBank/DDBJ databases">
        <authorList>
            <person name="Chooi Y.-H."/>
        </authorList>
    </citation>
    <scope>NUCLEOTIDE SEQUENCE [LARGE SCALE GENOMIC DNA]</scope>
    <source>
        <strain evidence="5">strain Y</strain>
    </source>
</reference>
<feature type="region of interest" description="Disordered" evidence="1">
    <location>
        <begin position="1"/>
        <end position="25"/>
    </location>
</feature>
<evidence type="ECO:0000313" key="5">
    <source>
        <dbReference type="Proteomes" id="UP000033187"/>
    </source>
</evidence>
<dbReference type="KEGG" id="fiy:BN1229_v1_1802"/>
<dbReference type="PANTHER" id="PTHR35149:SF1">
    <property type="entry name" value="DUF5655 DOMAIN-CONTAINING PROTEIN"/>
    <property type="match status" value="1"/>
</dbReference>
<evidence type="ECO:0000313" key="4">
    <source>
        <dbReference type="EMBL" id="CPR18641.1"/>
    </source>
</evidence>
<dbReference type="PANTHER" id="PTHR35149">
    <property type="entry name" value="SLL5132 PROTEIN"/>
    <property type="match status" value="1"/>
</dbReference>
<evidence type="ECO:0000256" key="1">
    <source>
        <dbReference type="SAM" id="MobiDB-lite"/>
    </source>
</evidence>
<dbReference type="KEGG" id="fil:BN1229_v1_1798"/>
<protein>
    <recommendedName>
        <fullName evidence="6">DUF262 domain-containing protein</fullName>
    </recommendedName>
</protein>
<feature type="region of interest" description="Disordered" evidence="1">
    <location>
        <begin position="165"/>
        <end position="184"/>
    </location>
</feature>
<gene>
    <name evidence="4" type="ORF">YBN1229_v1_1802</name>
</gene>
<dbReference type="InterPro" id="IPR011089">
    <property type="entry name" value="GmrSD_C"/>
</dbReference>
<organism evidence="4 5">
    <name type="scientific">Candidatus Filomicrobium marinum</name>
    <dbReference type="NCBI Taxonomy" id="1608628"/>
    <lineage>
        <taxon>Bacteria</taxon>
        <taxon>Pseudomonadati</taxon>
        <taxon>Pseudomonadota</taxon>
        <taxon>Alphaproteobacteria</taxon>
        <taxon>Hyphomicrobiales</taxon>
        <taxon>Hyphomicrobiaceae</taxon>
        <taxon>Filomicrobium</taxon>
    </lineage>
</organism>
<dbReference type="EMBL" id="LN829119">
    <property type="protein sequence ID" value="CPR18641.1"/>
    <property type="molecule type" value="Genomic_DNA"/>
</dbReference>
<keyword evidence="5" id="KW-1185">Reference proteome</keyword>
<dbReference type="OrthoDB" id="9798761at2"/>
<sequence>MSSTPSGPADALSDPFPHPRSASSDPPVRVELLAVSELLSGRYTFRLPWFQRAYAWQTQHISRLLANVVAAMRGGASHYMLGKVMLATSGTGTDTALVDGQQRLLSLTILFAVLRDLEADANEQEWLQALIADPISDADMTRPAYRLAPQAALSEFLEAHVQCPGSTSVEPEEDRMSLSETEQNVVENRDHLRSELTSGDVSDAERRDLARFLASKCYVVVSTTDGEEQAWEMLRVEEETRLAFNETAYAKASLLGVMPADHRTRSSVLWDECEHILGSADTHALLGHVRTLHMRKRSSAPLETDICRNFALNRAGAAFMEDVFLPHARSLAAIRLPNAAAQALAPKIVAAITKMSWVNDQVWVPAALHWMSTRGVDDPAAELFFRRLERLVWVMRLAGVDPDRQENRIIRLLRQIDTVADVTAMRELDIEGRLRNPALKALRSVSFRAKKFSPVVLRRLSVELGDDIVELSNDETLTIEHILPLSPPPDRLWHQDFRSRAFVKAYTNRLGNLTLLTFDENQQAGSSDWDVKRTVLANSRVALSRQAAEQAQWRIAEIDARTERLIATLFTAWELPF</sequence>
<dbReference type="InterPro" id="IPR004919">
    <property type="entry name" value="GmrSD_N"/>
</dbReference>
<accession>A0A0D6JEB4</accession>
<dbReference type="RefSeq" id="WP_046500720.1">
    <property type="nucleotide sequence ID" value="NZ_LN829118.1"/>
</dbReference>